<name>E6QQG7_9ZZZZ</name>
<dbReference type="EMBL" id="CABR01000033">
    <property type="protein sequence ID" value="CBI09488.1"/>
    <property type="molecule type" value="Genomic_DNA"/>
</dbReference>
<proteinExistence type="predicted"/>
<gene>
    <name evidence="1" type="ORF">CARN7_0217</name>
</gene>
<reference evidence="1" key="1">
    <citation type="submission" date="2009-10" db="EMBL/GenBank/DDBJ databases">
        <title>Diversity of trophic interactions inside an arsenic-rich microbial ecosystem.</title>
        <authorList>
            <person name="Bertin P.N."/>
            <person name="Heinrich-Salmeron A."/>
            <person name="Pelletier E."/>
            <person name="Goulhen-Chollet F."/>
            <person name="Arsene-Ploetze F."/>
            <person name="Gallien S."/>
            <person name="Calteau A."/>
            <person name="Vallenet D."/>
            <person name="Casiot C."/>
            <person name="Chane-Woon-Ming B."/>
            <person name="Giloteaux L."/>
            <person name="Barakat M."/>
            <person name="Bonnefoy V."/>
            <person name="Bruneel O."/>
            <person name="Chandler M."/>
            <person name="Cleiss J."/>
            <person name="Duran R."/>
            <person name="Elbaz-Poulichet F."/>
            <person name="Fonknechten N."/>
            <person name="Lauga B."/>
            <person name="Mornico D."/>
            <person name="Ortet P."/>
            <person name="Schaeffer C."/>
            <person name="Siguier P."/>
            <person name="Alexander Thil Smith A."/>
            <person name="Van Dorsselaer A."/>
            <person name="Weissenbach J."/>
            <person name="Medigue C."/>
            <person name="Le Paslier D."/>
        </authorList>
    </citation>
    <scope>NUCLEOTIDE SEQUENCE</scope>
</reference>
<evidence type="ECO:0000313" key="1">
    <source>
        <dbReference type="EMBL" id="CBI09488.1"/>
    </source>
</evidence>
<protein>
    <submittedName>
        <fullName evidence="1">Uncharacterized protein</fullName>
    </submittedName>
</protein>
<sequence>MHNLDLDAFRTTLETGGILSVSLVAQGGSFHVEAETRRGEAVLTKSRSTVLREFRDLQRATLLLRELGIREFSVNTQNWQPEQAAIGRPTRPDRALALHQALEAADIKRSLDAAIKQADDPATVWIGHDELFNALEASLEG</sequence>
<organism evidence="1">
    <name type="scientific">mine drainage metagenome</name>
    <dbReference type="NCBI Taxonomy" id="410659"/>
    <lineage>
        <taxon>unclassified sequences</taxon>
        <taxon>metagenomes</taxon>
        <taxon>ecological metagenomes</taxon>
    </lineage>
</organism>
<accession>E6QQG7</accession>
<dbReference type="AlphaFoldDB" id="E6QQG7"/>
<comment type="caution">
    <text evidence="1">The sequence shown here is derived from an EMBL/GenBank/DDBJ whole genome shotgun (WGS) entry which is preliminary data.</text>
</comment>